<dbReference type="GO" id="GO:0016020">
    <property type="term" value="C:membrane"/>
    <property type="evidence" value="ECO:0007669"/>
    <property type="project" value="UniProtKB-SubCell"/>
</dbReference>
<evidence type="ECO:0000256" key="1">
    <source>
        <dbReference type="ARBA" id="ARBA00004141"/>
    </source>
</evidence>
<dbReference type="Proteomes" id="UP000566819">
    <property type="component" value="Unassembled WGS sequence"/>
</dbReference>
<comment type="caution">
    <text evidence="8">The sequence shown here is derived from an EMBL/GenBank/DDBJ whole genome shotgun (WGS) entry which is preliminary data.</text>
</comment>
<keyword evidence="9" id="KW-1185">Reference proteome</keyword>
<evidence type="ECO:0000256" key="5">
    <source>
        <dbReference type="ARBA" id="ARBA00038359"/>
    </source>
</evidence>
<protein>
    <recommendedName>
        <fullName evidence="7">Rhodopsin domain-containing protein</fullName>
    </recommendedName>
</protein>
<name>A0A8H4VXQ7_9HELO</name>
<feature type="transmembrane region" description="Helical" evidence="6">
    <location>
        <begin position="579"/>
        <end position="605"/>
    </location>
</feature>
<reference evidence="8 9" key="1">
    <citation type="submission" date="2020-03" db="EMBL/GenBank/DDBJ databases">
        <title>Draft Genome Sequence of Cudoniella acicularis.</title>
        <authorList>
            <person name="Buettner E."/>
            <person name="Kellner H."/>
        </authorList>
    </citation>
    <scope>NUCLEOTIDE SEQUENCE [LARGE SCALE GENOMIC DNA]</scope>
    <source>
        <strain evidence="8 9">DSM 108380</strain>
    </source>
</reference>
<organism evidence="8 9">
    <name type="scientific">Cudoniella acicularis</name>
    <dbReference type="NCBI Taxonomy" id="354080"/>
    <lineage>
        <taxon>Eukaryota</taxon>
        <taxon>Fungi</taxon>
        <taxon>Dikarya</taxon>
        <taxon>Ascomycota</taxon>
        <taxon>Pezizomycotina</taxon>
        <taxon>Leotiomycetes</taxon>
        <taxon>Helotiales</taxon>
        <taxon>Tricladiaceae</taxon>
        <taxon>Cudoniella</taxon>
    </lineage>
</organism>
<dbReference type="PANTHER" id="PTHR33048">
    <property type="entry name" value="PTH11-LIKE INTEGRAL MEMBRANE PROTEIN (AFU_ORTHOLOGUE AFUA_5G11245)"/>
    <property type="match status" value="1"/>
</dbReference>
<feature type="transmembrane region" description="Helical" evidence="6">
    <location>
        <begin position="471"/>
        <end position="492"/>
    </location>
</feature>
<dbReference type="SUPFAM" id="SSF53335">
    <property type="entry name" value="S-adenosyl-L-methionine-dependent methyltransferases"/>
    <property type="match status" value="1"/>
</dbReference>
<dbReference type="EMBL" id="JAAMPI010001736">
    <property type="protein sequence ID" value="KAF4624210.1"/>
    <property type="molecule type" value="Genomic_DNA"/>
</dbReference>
<dbReference type="PANTHER" id="PTHR33048:SF47">
    <property type="entry name" value="INTEGRAL MEMBRANE PROTEIN-RELATED"/>
    <property type="match status" value="1"/>
</dbReference>
<dbReference type="InterPro" id="IPR052337">
    <property type="entry name" value="SAT4-like"/>
</dbReference>
<evidence type="ECO:0000256" key="4">
    <source>
        <dbReference type="ARBA" id="ARBA00023136"/>
    </source>
</evidence>
<evidence type="ECO:0000256" key="6">
    <source>
        <dbReference type="SAM" id="Phobius"/>
    </source>
</evidence>
<evidence type="ECO:0000256" key="2">
    <source>
        <dbReference type="ARBA" id="ARBA00022692"/>
    </source>
</evidence>
<evidence type="ECO:0000256" key="3">
    <source>
        <dbReference type="ARBA" id="ARBA00022989"/>
    </source>
</evidence>
<sequence>MCNPRRGTPAEETIRLDRQHNLFKARYNDTLLEPSITFPYSLSHQPEIQIADVACGTGSWILDLARSSVLRPSMKFTGFDIDDSRFGSAKNIGYLRYEREPGGYLQWEGDLQDWIGIPFEALQNFEKFKERVNSERKQTGLTTSLLAHFELLENLWAQTSAVFDNQEKDMGVLLEIYRTCVFIAIATAAVFSPRVGDNCNRDITSTILAAALASATPTPTTATSNPLTATSKSTNFYAVATGIDGSTSYLLNTNPTFNPSQSINLLFTNDSSSATLLCIDQSTTVLEIGNSTRYSSQGIDGTPGPIFFNDPEVISKYMGTYILWTIGSEEKHAFPRLVRRRYYPVRSRKRIAARLSQFFRLAPNHIFLGDDVDLKDYNVTQIEFKYTVVFEWRRKAFSHCRYSPPRAQSLTRETFDTFDACHSSNDVGFASPSQVPQMLIAMIIPAIIASILVLARFYSRVFIMKNWGYDDSWIFLSWIIGSVALTTLNGILTARATGTQSTAQTSEDLVLTMRLGFASRELYQVCIGDWNNVPAVCGSQDPGIIACAVVNILTDIILISFVTPRILALQISKQQKVSLLSIVFLGLLVIVAAAMRMIFTLRVLASSEAQPWDSYEIAIWSAVEVNTGLLCAAAPALKPILVLEGKAYIDATYFHL</sequence>
<gene>
    <name evidence="8" type="ORF">G7Y89_g13963</name>
</gene>
<accession>A0A8H4VXQ7</accession>
<evidence type="ECO:0000313" key="8">
    <source>
        <dbReference type="EMBL" id="KAF4624210.1"/>
    </source>
</evidence>
<dbReference type="InterPro" id="IPR029063">
    <property type="entry name" value="SAM-dependent_MTases_sf"/>
</dbReference>
<dbReference type="OrthoDB" id="444631at2759"/>
<feature type="domain" description="Rhodopsin" evidence="7">
    <location>
        <begin position="532"/>
        <end position="641"/>
    </location>
</feature>
<evidence type="ECO:0000313" key="9">
    <source>
        <dbReference type="Proteomes" id="UP000566819"/>
    </source>
</evidence>
<dbReference type="AlphaFoldDB" id="A0A8H4VXQ7"/>
<dbReference type="InterPro" id="IPR049326">
    <property type="entry name" value="Rhodopsin_dom_fungi"/>
</dbReference>
<keyword evidence="4 6" id="KW-0472">Membrane</keyword>
<dbReference type="Pfam" id="PF20684">
    <property type="entry name" value="Fung_rhodopsin"/>
    <property type="match status" value="1"/>
</dbReference>
<comment type="subcellular location">
    <subcellularLocation>
        <location evidence="1">Membrane</location>
        <topology evidence="1">Multi-pass membrane protein</topology>
    </subcellularLocation>
</comment>
<proteinExistence type="inferred from homology"/>
<feature type="transmembrane region" description="Helical" evidence="6">
    <location>
        <begin position="543"/>
        <end position="567"/>
    </location>
</feature>
<keyword evidence="2 6" id="KW-0812">Transmembrane</keyword>
<feature type="transmembrane region" description="Helical" evidence="6">
    <location>
        <begin position="438"/>
        <end position="459"/>
    </location>
</feature>
<comment type="similarity">
    <text evidence="5">Belongs to the SAT4 family.</text>
</comment>
<keyword evidence="3 6" id="KW-1133">Transmembrane helix</keyword>
<evidence type="ECO:0000259" key="7">
    <source>
        <dbReference type="Pfam" id="PF20684"/>
    </source>
</evidence>